<keyword evidence="2" id="KW-1185">Reference proteome</keyword>
<comment type="caution">
    <text evidence="1">The sequence shown here is derived from an EMBL/GenBank/DDBJ whole genome shotgun (WGS) entry which is preliminary data.</text>
</comment>
<protein>
    <submittedName>
        <fullName evidence="1">Uncharacterized protein</fullName>
    </submittedName>
</protein>
<dbReference type="OrthoDB" id="1676378at2"/>
<dbReference type="EMBL" id="LSRS01000003">
    <property type="protein sequence ID" value="KAF1085379.1"/>
    <property type="molecule type" value="Genomic_DNA"/>
</dbReference>
<accession>A0A9D3AZ09</accession>
<dbReference type="Pfam" id="PF11136">
    <property type="entry name" value="DUF2889"/>
    <property type="match status" value="1"/>
</dbReference>
<sequence length="297" mass="33040">MINILQRHWHTSVRLNPPTSASAVNLNDTAAEIGAGQQTNIGQLQAETIYCGTDCEVGARLRVDPISFKIMEATWETYSLPVTITDIPGLQGVEAYFNSGPAISEAVAHLGSLSRALFKETVRGVIQSETFLLSERGYASAADYNKYWDEFYLNTCRYYSNLDRITKVWDYSDYTRTNVLFNRFVSQSVYELLGGGYRVIATFSDSYHEMSVELETDSNLLITKSDGVLLRAPDDVCMEANVFLKQLQGFDANNPVKKQIALVLGRGDGCVHLIDTAYEALIAVNIAVSRQNRQSTT</sequence>
<organism evidence="1 2">
    <name type="scientific">Sporotomaculum syntrophicum</name>
    <dbReference type="NCBI Taxonomy" id="182264"/>
    <lineage>
        <taxon>Bacteria</taxon>
        <taxon>Bacillati</taxon>
        <taxon>Bacillota</taxon>
        <taxon>Clostridia</taxon>
        <taxon>Eubacteriales</taxon>
        <taxon>Desulfallaceae</taxon>
        <taxon>Sporotomaculum</taxon>
    </lineage>
</organism>
<evidence type="ECO:0000313" key="2">
    <source>
        <dbReference type="Proteomes" id="UP000798488"/>
    </source>
</evidence>
<evidence type="ECO:0000313" key="1">
    <source>
        <dbReference type="EMBL" id="KAF1085379.1"/>
    </source>
</evidence>
<name>A0A9D3AZ09_9FIRM</name>
<proteinExistence type="predicted"/>
<dbReference type="Proteomes" id="UP000798488">
    <property type="component" value="Unassembled WGS sequence"/>
</dbReference>
<dbReference type="RefSeq" id="WP_161821850.1">
    <property type="nucleotide sequence ID" value="NZ_LSRS01000003.1"/>
</dbReference>
<dbReference type="InterPro" id="IPR021312">
    <property type="entry name" value="DUF2889"/>
</dbReference>
<gene>
    <name evidence="1" type="ORF">SPSYN_01515</name>
</gene>
<reference evidence="1" key="1">
    <citation type="submission" date="2016-02" db="EMBL/GenBank/DDBJ databases">
        <title>Draft Genome Sequence of Sporotomaculum syntrophicum Strain FB, a Syntrophic Benzoate Degrader.</title>
        <authorList>
            <person name="Nobu M.K."/>
            <person name="Narihiro T."/>
            <person name="Qiu Y.-L."/>
            <person name="Ohashi A."/>
            <person name="Liu W.-T."/>
            <person name="Yuji S."/>
        </authorList>
    </citation>
    <scope>NUCLEOTIDE SEQUENCE</scope>
    <source>
        <strain evidence="1">FB</strain>
    </source>
</reference>
<dbReference type="AlphaFoldDB" id="A0A9D3AZ09"/>